<dbReference type="RefSeq" id="WP_125182269.1">
    <property type="nucleotide sequence ID" value="NZ_QZMU01000001.1"/>
</dbReference>
<dbReference type="InterPro" id="IPR004013">
    <property type="entry name" value="PHP_dom"/>
</dbReference>
<evidence type="ECO:0000259" key="1">
    <source>
        <dbReference type="SMART" id="SM00481"/>
    </source>
</evidence>
<keyword evidence="3" id="KW-1185">Reference proteome</keyword>
<organism evidence="2 3">
    <name type="scientific">Thiohalobacter thiocyanaticus</name>
    <dbReference type="NCBI Taxonomy" id="585455"/>
    <lineage>
        <taxon>Bacteria</taxon>
        <taxon>Pseudomonadati</taxon>
        <taxon>Pseudomonadota</taxon>
        <taxon>Gammaproteobacteria</taxon>
        <taxon>Thiohalobacterales</taxon>
        <taxon>Thiohalobacteraceae</taxon>
        <taxon>Thiohalobacter</taxon>
    </lineage>
</organism>
<dbReference type="Gene3D" id="3.20.20.140">
    <property type="entry name" value="Metal-dependent hydrolases"/>
    <property type="match status" value="1"/>
</dbReference>
<proteinExistence type="predicted"/>
<evidence type="ECO:0000313" key="3">
    <source>
        <dbReference type="Proteomes" id="UP000287798"/>
    </source>
</evidence>
<feature type="domain" description="Polymerase/histidinol phosphatase N-terminal" evidence="1">
    <location>
        <begin position="5"/>
        <end position="70"/>
    </location>
</feature>
<accession>A0A426QMF9</accession>
<sequence length="281" mass="30691">MFTHYDLHTHSRQSDGTLTPTELVGRAAAAGVEVLALTDHDTLSGIEEARTAAHAAGIRLIPGVEVSVTWNRQTIHVVALNVDPDAPDLRAGLARLQEFRVWRAEEIGRQLAKAGIEGATAGARRHAHGVLISRTHFAHYLVETGRAKDVRAVFRKYLVRNKPGHVTGQWAGLEEAVGWIRAAGGQAVIAHPARYRLTNSKLRRLIGEFRECGGEGLEVVSGSHSQQDMHNMASLARQCGLLASRGSDYHGPENAWIELGRLPELPAGLIPVWQDWPRHAA</sequence>
<dbReference type="OrthoDB" id="9804333at2"/>
<comment type="caution">
    <text evidence="2">The sequence shown here is derived from an EMBL/GenBank/DDBJ whole genome shotgun (WGS) entry which is preliminary data.</text>
</comment>
<dbReference type="CDD" id="cd07438">
    <property type="entry name" value="PHP_HisPPase_AMP"/>
    <property type="match status" value="1"/>
</dbReference>
<dbReference type="AlphaFoldDB" id="A0A426QMF9"/>
<dbReference type="SUPFAM" id="SSF89550">
    <property type="entry name" value="PHP domain-like"/>
    <property type="match status" value="1"/>
</dbReference>
<protein>
    <submittedName>
        <fullName evidence="2">PHP domain-containing protein</fullName>
    </submittedName>
</protein>
<gene>
    <name evidence="2" type="ORF">D6C00_13995</name>
</gene>
<dbReference type="Proteomes" id="UP000287798">
    <property type="component" value="Unassembled WGS sequence"/>
</dbReference>
<dbReference type="SMART" id="SM00481">
    <property type="entry name" value="POLIIIAc"/>
    <property type="match status" value="1"/>
</dbReference>
<dbReference type="Pfam" id="PF02811">
    <property type="entry name" value="PHP"/>
    <property type="match status" value="1"/>
</dbReference>
<evidence type="ECO:0000313" key="2">
    <source>
        <dbReference type="EMBL" id="RRQ22929.1"/>
    </source>
</evidence>
<dbReference type="GO" id="GO:0035312">
    <property type="term" value="F:5'-3' DNA exonuclease activity"/>
    <property type="evidence" value="ECO:0007669"/>
    <property type="project" value="TreeGrafter"/>
</dbReference>
<dbReference type="InterPro" id="IPR003141">
    <property type="entry name" value="Pol/His_phosphatase_N"/>
</dbReference>
<dbReference type="PANTHER" id="PTHR42924">
    <property type="entry name" value="EXONUCLEASE"/>
    <property type="match status" value="1"/>
</dbReference>
<dbReference type="InterPro" id="IPR052018">
    <property type="entry name" value="PHP_domain"/>
</dbReference>
<name>A0A426QMF9_9GAMM</name>
<dbReference type="InterPro" id="IPR016195">
    <property type="entry name" value="Pol/histidinol_Pase-like"/>
</dbReference>
<dbReference type="PANTHER" id="PTHR42924:SF3">
    <property type="entry name" value="POLYMERASE_HISTIDINOL PHOSPHATASE N-TERMINAL DOMAIN-CONTAINING PROTEIN"/>
    <property type="match status" value="1"/>
</dbReference>
<reference evidence="2 3" key="1">
    <citation type="journal article" date="2010" name="Int. J. Syst. Evol. Microbiol.">
        <title>Thiohalobacter thiocyanaticus gen. nov., sp. nov., a moderately halophilic, sulfur-oxidizing gammaproteobacterium from hypersaline lakes, that utilizes thiocyanate.</title>
        <authorList>
            <person name="Sorokin D.Y."/>
            <person name="Kovaleva O.L."/>
            <person name="Tourova T.P."/>
            <person name="Muyzer G."/>
        </authorList>
    </citation>
    <scope>NUCLEOTIDE SEQUENCE [LARGE SCALE GENOMIC DNA]</scope>
    <source>
        <strain evidence="2 3">Hrh1</strain>
    </source>
</reference>
<dbReference type="EMBL" id="QZMU01000001">
    <property type="protein sequence ID" value="RRQ22929.1"/>
    <property type="molecule type" value="Genomic_DNA"/>
</dbReference>
<dbReference type="Gene3D" id="1.10.150.650">
    <property type="match status" value="1"/>
</dbReference>
<dbReference type="GO" id="GO:0004534">
    <property type="term" value="F:5'-3' RNA exonuclease activity"/>
    <property type="evidence" value="ECO:0007669"/>
    <property type="project" value="TreeGrafter"/>
</dbReference>